<gene>
    <name evidence="1" type="ORF">POCTA_138.1.T1470093</name>
</gene>
<evidence type="ECO:0000313" key="2">
    <source>
        <dbReference type="Proteomes" id="UP000683925"/>
    </source>
</evidence>
<reference evidence="1" key="1">
    <citation type="submission" date="2021-01" db="EMBL/GenBank/DDBJ databases">
        <authorList>
            <consortium name="Genoscope - CEA"/>
            <person name="William W."/>
        </authorList>
    </citation>
    <scope>NUCLEOTIDE SEQUENCE</scope>
</reference>
<comment type="caution">
    <text evidence="1">The sequence shown here is derived from an EMBL/GenBank/DDBJ whole genome shotgun (WGS) entry which is preliminary data.</text>
</comment>
<evidence type="ECO:0000313" key="1">
    <source>
        <dbReference type="EMBL" id="CAD8209477.1"/>
    </source>
</evidence>
<sequence length="145" mass="16825">MLNITCLLYLIIYNYSQLPQIFTILLNLTQNPADSFLTDSTKCQHSNCVEANYEVIIDISTQFIKDFYAVIKGIIQGDQIMEIVIVLNQTKINESGKIEKSNLFQNLPILSQIHLCDYKQHQICTLEFICLVIVEEQYSFFFTKK</sequence>
<proteinExistence type="predicted"/>
<organism evidence="1 2">
    <name type="scientific">Paramecium octaurelia</name>
    <dbReference type="NCBI Taxonomy" id="43137"/>
    <lineage>
        <taxon>Eukaryota</taxon>
        <taxon>Sar</taxon>
        <taxon>Alveolata</taxon>
        <taxon>Ciliophora</taxon>
        <taxon>Intramacronucleata</taxon>
        <taxon>Oligohymenophorea</taxon>
        <taxon>Peniculida</taxon>
        <taxon>Parameciidae</taxon>
        <taxon>Paramecium</taxon>
    </lineage>
</organism>
<dbReference type="AlphaFoldDB" id="A0A8S1Y987"/>
<protein>
    <submittedName>
        <fullName evidence="1">Uncharacterized protein</fullName>
    </submittedName>
</protein>
<dbReference type="EMBL" id="CAJJDP010000149">
    <property type="protein sequence ID" value="CAD8209477.1"/>
    <property type="molecule type" value="Genomic_DNA"/>
</dbReference>
<accession>A0A8S1Y987</accession>
<dbReference type="Proteomes" id="UP000683925">
    <property type="component" value="Unassembled WGS sequence"/>
</dbReference>
<keyword evidence="2" id="KW-1185">Reference proteome</keyword>
<name>A0A8S1Y987_PAROT</name>